<gene>
    <name evidence="2" type="ORF">CMUS01_04801</name>
</gene>
<accession>A0A8H6KUT3</accession>
<feature type="non-terminal residue" evidence="2">
    <location>
        <position position="54"/>
    </location>
</feature>
<protein>
    <submittedName>
        <fullName evidence="2">Coenzyme Q biosynthesis protein Coq4</fullName>
    </submittedName>
</protein>
<feature type="region of interest" description="Disordered" evidence="1">
    <location>
        <begin position="27"/>
        <end position="54"/>
    </location>
</feature>
<name>A0A8H6KUT3_9PEZI</name>
<organism evidence="2 3">
    <name type="scientific">Colletotrichum musicola</name>
    <dbReference type="NCBI Taxonomy" id="2175873"/>
    <lineage>
        <taxon>Eukaryota</taxon>
        <taxon>Fungi</taxon>
        <taxon>Dikarya</taxon>
        <taxon>Ascomycota</taxon>
        <taxon>Pezizomycotina</taxon>
        <taxon>Sordariomycetes</taxon>
        <taxon>Hypocreomycetidae</taxon>
        <taxon>Glomerellales</taxon>
        <taxon>Glomerellaceae</taxon>
        <taxon>Colletotrichum</taxon>
        <taxon>Colletotrichum orchidearum species complex</taxon>
    </lineage>
</organism>
<evidence type="ECO:0000256" key="1">
    <source>
        <dbReference type="SAM" id="MobiDB-lite"/>
    </source>
</evidence>
<evidence type="ECO:0000313" key="3">
    <source>
        <dbReference type="Proteomes" id="UP000639643"/>
    </source>
</evidence>
<evidence type="ECO:0000313" key="2">
    <source>
        <dbReference type="EMBL" id="KAF6837970.1"/>
    </source>
</evidence>
<dbReference type="EMBL" id="WIGM01000135">
    <property type="protein sequence ID" value="KAF6837970.1"/>
    <property type="molecule type" value="Genomic_DNA"/>
</dbReference>
<dbReference type="OrthoDB" id="4249at2759"/>
<dbReference type="AlphaFoldDB" id="A0A8H6KUT3"/>
<sequence length="54" mass="5827">MKALRALPTAPGRRAIPAICAACTSTTTPSRPFSVLNRPPPNYEGHVPLTKIER</sequence>
<keyword evidence="3" id="KW-1185">Reference proteome</keyword>
<reference evidence="2" key="1">
    <citation type="journal article" date="2020" name="Phytopathology">
        <title>Genome Sequence Resources of Colletotrichum truncatum, C. plurivorum, C. musicola, and C. sojae: Four Species Pathogenic to Soybean (Glycine max).</title>
        <authorList>
            <person name="Rogerio F."/>
            <person name="Boufleur T.R."/>
            <person name="Ciampi-Guillardi M."/>
            <person name="Sukno S.A."/>
            <person name="Thon M.R."/>
            <person name="Massola Junior N.S."/>
            <person name="Baroncelli R."/>
        </authorList>
    </citation>
    <scope>NUCLEOTIDE SEQUENCE</scope>
    <source>
        <strain evidence="2">LFN0074</strain>
    </source>
</reference>
<comment type="caution">
    <text evidence="2">The sequence shown here is derived from an EMBL/GenBank/DDBJ whole genome shotgun (WGS) entry which is preliminary data.</text>
</comment>
<dbReference type="Proteomes" id="UP000639643">
    <property type="component" value="Unassembled WGS sequence"/>
</dbReference>
<proteinExistence type="predicted"/>